<name>K1Q2M9_MAGGI</name>
<dbReference type="InParanoid" id="K1Q2M9"/>
<dbReference type="AlphaFoldDB" id="K1Q2M9"/>
<proteinExistence type="predicted"/>
<reference evidence="1" key="1">
    <citation type="journal article" date="2012" name="Nature">
        <title>The oyster genome reveals stress adaptation and complexity of shell formation.</title>
        <authorList>
            <person name="Zhang G."/>
            <person name="Fang X."/>
            <person name="Guo X."/>
            <person name="Li L."/>
            <person name="Luo R."/>
            <person name="Xu F."/>
            <person name="Yang P."/>
            <person name="Zhang L."/>
            <person name="Wang X."/>
            <person name="Qi H."/>
            <person name="Xiong Z."/>
            <person name="Que H."/>
            <person name="Xie Y."/>
            <person name="Holland P.W."/>
            <person name="Paps J."/>
            <person name="Zhu Y."/>
            <person name="Wu F."/>
            <person name="Chen Y."/>
            <person name="Wang J."/>
            <person name="Peng C."/>
            <person name="Meng J."/>
            <person name="Yang L."/>
            <person name="Liu J."/>
            <person name="Wen B."/>
            <person name="Zhang N."/>
            <person name="Huang Z."/>
            <person name="Zhu Q."/>
            <person name="Feng Y."/>
            <person name="Mount A."/>
            <person name="Hedgecock D."/>
            <person name="Xu Z."/>
            <person name="Liu Y."/>
            <person name="Domazet-Loso T."/>
            <person name="Du Y."/>
            <person name="Sun X."/>
            <person name="Zhang S."/>
            <person name="Liu B."/>
            <person name="Cheng P."/>
            <person name="Jiang X."/>
            <person name="Li J."/>
            <person name="Fan D."/>
            <person name="Wang W."/>
            <person name="Fu W."/>
            <person name="Wang T."/>
            <person name="Wang B."/>
            <person name="Zhang J."/>
            <person name="Peng Z."/>
            <person name="Li Y."/>
            <person name="Li N."/>
            <person name="Wang J."/>
            <person name="Chen M."/>
            <person name="He Y."/>
            <person name="Tan F."/>
            <person name="Song X."/>
            <person name="Zheng Q."/>
            <person name="Huang R."/>
            <person name="Yang H."/>
            <person name="Du X."/>
            <person name="Chen L."/>
            <person name="Yang M."/>
            <person name="Gaffney P.M."/>
            <person name="Wang S."/>
            <person name="Luo L."/>
            <person name="She Z."/>
            <person name="Ming Y."/>
            <person name="Huang W."/>
            <person name="Zhang S."/>
            <person name="Huang B."/>
            <person name="Zhang Y."/>
            <person name="Qu T."/>
            <person name="Ni P."/>
            <person name="Miao G."/>
            <person name="Wang J."/>
            <person name="Wang Q."/>
            <person name="Steinberg C.E."/>
            <person name="Wang H."/>
            <person name="Li N."/>
            <person name="Qian L."/>
            <person name="Zhang G."/>
            <person name="Li Y."/>
            <person name="Yang H."/>
            <person name="Liu X."/>
            <person name="Wang J."/>
            <person name="Yin Y."/>
            <person name="Wang J."/>
        </authorList>
    </citation>
    <scope>NUCLEOTIDE SEQUENCE [LARGE SCALE GENOMIC DNA]</scope>
    <source>
        <strain evidence="1">05x7-T-G4-1.051#20</strain>
    </source>
</reference>
<organism evidence="1">
    <name type="scientific">Magallana gigas</name>
    <name type="common">Pacific oyster</name>
    <name type="synonym">Crassostrea gigas</name>
    <dbReference type="NCBI Taxonomy" id="29159"/>
    <lineage>
        <taxon>Eukaryota</taxon>
        <taxon>Metazoa</taxon>
        <taxon>Spiralia</taxon>
        <taxon>Lophotrochozoa</taxon>
        <taxon>Mollusca</taxon>
        <taxon>Bivalvia</taxon>
        <taxon>Autobranchia</taxon>
        <taxon>Pteriomorphia</taxon>
        <taxon>Ostreida</taxon>
        <taxon>Ostreoidea</taxon>
        <taxon>Ostreidae</taxon>
        <taxon>Magallana</taxon>
    </lineage>
</organism>
<sequence>MIMCLNYIVPKKVLNVSPLTRPQELPEYSNTSEKELAMTTMDDVYNHLNEKGETQDEDTYDHACAAVTRSHLKDLDDYNVLVTLLVACKSSAKILQRDVCMDPVLLFVTAHTSCEVFYEHDVNDSFQKGTASTCHATCQIKLDYWDKTWNNLKFVSLEFEGYNYSTKTCCSSAYSAQLYINCSRWRKVKSSSTNIGPILGALLGGLLIGVVITSGFGFVTYKRFRSNVEQRKEPLVLFSMNDTYGRTKNDDILPEESHVHQHEQERVVNVYPLTGSEDLPEYGNIARKQNVMKVTDDVYNHLNENDKNQDDDNYDHACAAATSGHVNDLSDFSSHHGIDDYEFLTGTGTNVYANV</sequence>
<dbReference type="HOGENOM" id="CLU_781314_0_0_1"/>
<evidence type="ECO:0000313" key="1">
    <source>
        <dbReference type="EMBL" id="EKC30647.1"/>
    </source>
</evidence>
<protein>
    <submittedName>
        <fullName evidence="1">Uncharacterized protein</fullName>
    </submittedName>
</protein>
<accession>K1Q2M9</accession>
<dbReference type="EMBL" id="JH816276">
    <property type="protein sequence ID" value="EKC30647.1"/>
    <property type="molecule type" value="Genomic_DNA"/>
</dbReference>
<gene>
    <name evidence="1" type="ORF">CGI_10014667</name>
</gene>